<dbReference type="InterPro" id="IPR018973">
    <property type="entry name" value="MZB"/>
</dbReference>
<dbReference type="AlphaFoldDB" id="A0A9X1B3I1"/>
<protein>
    <recommendedName>
        <fullName evidence="1">MrfA-like Zn-binding domain-containing protein</fullName>
    </recommendedName>
</protein>
<evidence type="ECO:0000313" key="3">
    <source>
        <dbReference type="Proteomes" id="UP001138768"/>
    </source>
</evidence>
<dbReference type="Proteomes" id="UP001138768">
    <property type="component" value="Unassembled WGS sequence"/>
</dbReference>
<dbReference type="Pfam" id="PF09369">
    <property type="entry name" value="MZB"/>
    <property type="match status" value="1"/>
</dbReference>
<evidence type="ECO:0000259" key="1">
    <source>
        <dbReference type="Pfam" id="PF09369"/>
    </source>
</evidence>
<accession>A0A9X1B3I1</accession>
<sequence length="693" mass="77306">MKRFIPTRWSHLLAFSGVGALVRADNDLFVVMDIRHWTDQAGELAGDPLCYVDLLRGALGLDGKRLLQPPLARLVDNGAGDGAGDGAVDGTCVPAIRFPRWTRCPSCGLLHYQPWDNGERGRRSLEDPRCSCEKRSRLRQVDWVVAHPEGGLWEVPWHLLAHKDTEHRDACRPIREQPYLRLRRDAAGYWQLRCERCQSQQPFSRNQQFKDARRARLQPWQQGEAAPAVPSQRPAAIIEVNDSRLYSARVRGGLVIPPESQVARGGVLDRLYRQPAARRELERCRTELARRALLRRLSDELGCTRADLEDALQKIEDGWPLYGEMATPGLLLEKEYRALTTPIPDQLESEDFVTEHRSAAWRAQLLVQNDAPAQADAFQAKADTSLPQIDAASAQADASLAQTDAPFAESDASLAQIDAPLAAANPSRLQPVRDSIQQLVAVSRLREIRIFTGFHRVEQWFEDGIKPDHDDAAEPETSRLVPPDLDGRCDWLPAIELYGEGLFFTLDEALLRRWEAQDGLWRRAEQLQARFERTGIRLAEDPPLPLTPRFILLHTLAHLLIRHLETAAGYPAASIRERLYCSSGAEPMAGVLVYVAVADVAGSLGGLAELAEPRRFLELLVAVFDHANWCSLDPVCAEHPGQGPSQLNRAACHACALVPEPSCQFSNVLLDRVFIAGDLSGTIRPLLDFAVER</sequence>
<reference evidence="2 3" key="1">
    <citation type="journal article" date="2020" name="Microorganisms">
        <title>Osmotic Adaptation and Compatible Solute Biosynthesis of Phototrophic Bacteria as Revealed from Genome Analyses.</title>
        <authorList>
            <person name="Imhoff J.F."/>
            <person name="Rahn T."/>
            <person name="Kunzel S."/>
            <person name="Keller A."/>
            <person name="Neulinger S.C."/>
        </authorList>
    </citation>
    <scope>NUCLEOTIDE SEQUENCE [LARGE SCALE GENOMIC DNA]</scope>
    <source>
        <strain evidence="2 3">DSM 25653</strain>
    </source>
</reference>
<gene>
    <name evidence="2" type="ORF">CKO42_06030</name>
</gene>
<dbReference type="EMBL" id="NRRY01000006">
    <property type="protein sequence ID" value="MBK1618014.1"/>
    <property type="molecule type" value="Genomic_DNA"/>
</dbReference>
<evidence type="ECO:0000313" key="2">
    <source>
        <dbReference type="EMBL" id="MBK1618014.1"/>
    </source>
</evidence>
<dbReference type="RefSeq" id="WP_200240500.1">
    <property type="nucleotide sequence ID" value="NZ_NRRY01000006.1"/>
</dbReference>
<proteinExistence type="predicted"/>
<feature type="domain" description="MrfA-like Zn-binding" evidence="1">
    <location>
        <begin position="556"/>
        <end position="655"/>
    </location>
</feature>
<comment type="caution">
    <text evidence="2">The sequence shown here is derived from an EMBL/GenBank/DDBJ whole genome shotgun (WGS) entry which is preliminary data.</text>
</comment>
<name>A0A9X1B3I1_9GAMM</name>
<keyword evidence="3" id="KW-1185">Reference proteome</keyword>
<organism evidence="2 3">
    <name type="scientific">Lamprobacter modestohalophilus</name>
    <dbReference type="NCBI Taxonomy" id="1064514"/>
    <lineage>
        <taxon>Bacteria</taxon>
        <taxon>Pseudomonadati</taxon>
        <taxon>Pseudomonadota</taxon>
        <taxon>Gammaproteobacteria</taxon>
        <taxon>Chromatiales</taxon>
        <taxon>Chromatiaceae</taxon>
        <taxon>Lamprobacter</taxon>
    </lineage>
</organism>